<keyword evidence="5 10" id="KW-0812">Transmembrane</keyword>
<comment type="subcellular location">
    <subcellularLocation>
        <location evidence="1 10">Cell membrane</location>
        <topology evidence="1 10">Multi-pass membrane protein</topology>
    </subcellularLocation>
</comment>
<dbReference type="GO" id="GO:0008381">
    <property type="term" value="F:mechanosensitive monoatomic ion channel activity"/>
    <property type="evidence" value="ECO:0007669"/>
    <property type="project" value="UniProtKB-UniRule"/>
</dbReference>
<evidence type="ECO:0000313" key="12">
    <source>
        <dbReference type="Proteomes" id="UP000192266"/>
    </source>
</evidence>
<dbReference type="OrthoDB" id="9810350at2"/>
<dbReference type="Pfam" id="PF01741">
    <property type="entry name" value="MscL"/>
    <property type="match status" value="1"/>
</dbReference>
<dbReference type="PROSITE" id="PS01327">
    <property type="entry name" value="MSCL"/>
    <property type="match status" value="1"/>
</dbReference>
<accession>A0A1W1VR32</accession>
<evidence type="ECO:0000256" key="3">
    <source>
        <dbReference type="ARBA" id="ARBA00022448"/>
    </source>
</evidence>
<dbReference type="HAMAP" id="MF_00115">
    <property type="entry name" value="MscL"/>
    <property type="match status" value="1"/>
</dbReference>
<dbReference type="NCBIfam" id="NF010557">
    <property type="entry name" value="PRK13952.1"/>
    <property type="match status" value="1"/>
</dbReference>
<keyword evidence="6 10" id="KW-1133">Transmembrane helix</keyword>
<dbReference type="InterPro" id="IPR036019">
    <property type="entry name" value="MscL_channel"/>
</dbReference>
<dbReference type="Gene3D" id="1.10.1200.120">
    <property type="entry name" value="Large-conductance mechanosensitive channel, MscL, domain 1"/>
    <property type="match status" value="1"/>
</dbReference>
<dbReference type="AlphaFoldDB" id="A0A1W1VR32"/>
<evidence type="ECO:0000256" key="5">
    <source>
        <dbReference type="ARBA" id="ARBA00022692"/>
    </source>
</evidence>
<dbReference type="InterPro" id="IPR037673">
    <property type="entry name" value="MSC/AndL"/>
</dbReference>
<dbReference type="PRINTS" id="PR01264">
    <property type="entry name" value="MECHCHANNEL"/>
</dbReference>
<evidence type="ECO:0000256" key="1">
    <source>
        <dbReference type="ARBA" id="ARBA00004651"/>
    </source>
</evidence>
<dbReference type="EMBL" id="FWWW01000070">
    <property type="protein sequence ID" value="SMB95807.1"/>
    <property type="molecule type" value="Genomic_DNA"/>
</dbReference>
<dbReference type="PANTHER" id="PTHR30266">
    <property type="entry name" value="MECHANOSENSITIVE CHANNEL MSCL"/>
    <property type="match status" value="1"/>
</dbReference>
<comment type="subunit">
    <text evidence="10">Homopentamer.</text>
</comment>
<evidence type="ECO:0000256" key="9">
    <source>
        <dbReference type="ARBA" id="ARBA00023303"/>
    </source>
</evidence>
<dbReference type="PANTHER" id="PTHR30266:SF2">
    <property type="entry name" value="LARGE-CONDUCTANCE MECHANOSENSITIVE CHANNEL"/>
    <property type="match status" value="1"/>
</dbReference>
<dbReference type="InterPro" id="IPR019823">
    <property type="entry name" value="Mechanosensitive_channel_CS"/>
</dbReference>
<comment type="similarity">
    <text evidence="2 10">Belongs to the MscL family.</text>
</comment>
<evidence type="ECO:0000256" key="8">
    <source>
        <dbReference type="ARBA" id="ARBA00023136"/>
    </source>
</evidence>
<reference evidence="11 12" key="1">
    <citation type="submission" date="2017-04" db="EMBL/GenBank/DDBJ databases">
        <authorList>
            <person name="Afonso C.L."/>
            <person name="Miller P.J."/>
            <person name="Scott M.A."/>
            <person name="Spackman E."/>
            <person name="Goraichik I."/>
            <person name="Dimitrov K.M."/>
            <person name="Suarez D.L."/>
            <person name="Swayne D.E."/>
        </authorList>
    </citation>
    <scope>NUCLEOTIDE SEQUENCE [LARGE SCALE GENOMIC DNA]</scope>
    <source>
        <strain evidence="11 12">DSM 11622</strain>
    </source>
</reference>
<dbReference type="GO" id="GO:0005886">
    <property type="term" value="C:plasma membrane"/>
    <property type="evidence" value="ECO:0007669"/>
    <property type="project" value="UniProtKB-SubCell"/>
</dbReference>
<comment type="function">
    <text evidence="10">Channel that opens in response to stretch forces in the membrane lipid bilayer. May participate in the regulation of osmotic pressure changes within the cell.</text>
</comment>
<comment type="caution">
    <text evidence="10">Lacks conserved residue(s) required for the propagation of feature annotation.</text>
</comment>
<evidence type="ECO:0000256" key="4">
    <source>
        <dbReference type="ARBA" id="ARBA00022475"/>
    </source>
</evidence>
<dbReference type="NCBIfam" id="TIGR00220">
    <property type="entry name" value="mscL"/>
    <property type="match status" value="1"/>
</dbReference>
<dbReference type="SUPFAM" id="SSF81330">
    <property type="entry name" value="Gated mechanosensitive channel"/>
    <property type="match status" value="1"/>
</dbReference>
<gene>
    <name evidence="10" type="primary">mscL</name>
    <name evidence="11" type="ORF">SAMN00120144_0474</name>
</gene>
<evidence type="ECO:0000256" key="2">
    <source>
        <dbReference type="ARBA" id="ARBA00007254"/>
    </source>
</evidence>
<dbReference type="InterPro" id="IPR001185">
    <property type="entry name" value="MS_channel"/>
</dbReference>
<evidence type="ECO:0000256" key="7">
    <source>
        <dbReference type="ARBA" id="ARBA00023065"/>
    </source>
</evidence>
<proteinExistence type="inferred from homology"/>
<keyword evidence="9 10" id="KW-0407">Ion channel</keyword>
<protein>
    <recommendedName>
        <fullName evidence="10">Large-conductance mechanosensitive channel</fullName>
    </recommendedName>
</protein>
<keyword evidence="12" id="KW-1185">Reference proteome</keyword>
<keyword evidence="3 10" id="KW-0813">Transport</keyword>
<dbReference type="RefSeq" id="WP_084445686.1">
    <property type="nucleotide sequence ID" value="NZ_FWWW01000070.1"/>
</dbReference>
<dbReference type="NCBIfam" id="NF001843">
    <property type="entry name" value="PRK00567.1-4"/>
    <property type="match status" value="1"/>
</dbReference>
<feature type="transmembrane region" description="Helical" evidence="10">
    <location>
        <begin position="82"/>
        <end position="103"/>
    </location>
</feature>
<sequence>MSVVSEFKEFIAKGNVLDLAVGVIIGAAFGKIVTSLTEDILMPIIGLATGGVDFKNWFVAVDGESYATIEAAKEAGAATLNFGLFLNAVIYFFIIAFCVFLIVRFANRFRQPTEVVAVNDPGPTKDQALLMEIRDSLRRP</sequence>
<dbReference type="STRING" id="645990.SAMN00120144_0474"/>
<evidence type="ECO:0000256" key="10">
    <source>
        <dbReference type="HAMAP-Rule" id="MF_00115"/>
    </source>
</evidence>
<evidence type="ECO:0000256" key="6">
    <source>
        <dbReference type="ARBA" id="ARBA00022989"/>
    </source>
</evidence>
<keyword evidence="4 10" id="KW-1003">Cell membrane</keyword>
<evidence type="ECO:0000313" key="11">
    <source>
        <dbReference type="EMBL" id="SMB95807.1"/>
    </source>
</evidence>
<keyword evidence="7 10" id="KW-0406">Ion transport</keyword>
<keyword evidence="8 10" id="KW-0472">Membrane</keyword>
<organism evidence="11 12">
    <name type="scientific">Hymenobacter roseosalivarius DSM 11622</name>
    <dbReference type="NCBI Taxonomy" id="645990"/>
    <lineage>
        <taxon>Bacteria</taxon>
        <taxon>Pseudomonadati</taxon>
        <taxon>Bacteroidota</taxon>
        <taxon>Cytophagia</taxon>
        <taxon>Cytophagales</taxon>
        <taxon>Hymenobacteraceae</taxon>
        <taxon>Hymenobacter</taxon>
    </lineage>
</organism>
<dbReference type="Proteomes" id="UP000192266">
    <property type="component" value="Unassembled WGS sequence"/>
</dbReference>
<name>A0A1W1VR32_9BACT</name>